<dbReference type="InterPro" id="IPR049362">
    <property type="entry name" value="TTI1_rpt"/>
</dbReference>
<dbReference type="GO" id="GO:0005737">
    <property type="term" value="C:cytoplasm"/>
    <property type="evidence" value="ECO:0007669"/>
    <property type="project" value="TreeGrafter"/>
</dbReference>
<proteinExistence type="predicted"/>
<evidence type="ECO:0000313" key="4">
    <source>
        <dbReference type="Proteomes" id="UP000008141"/>
    </source>
</evidence>
<dbReference type="OrthoDB" id="568172at2759"/>
<dbReference type="PANTHER" id="PTHR18460">
    <property type="entry name" value="TEL2 INTERACTING PROTEIN 1 TTI1 FAMILY MEMBER"/>
    <property type="match status" value="1"/>
</dbReference>
<dbReference type="InterPro" id="IPR057566">
    <property type="entry name" value="TPR_TTI1_N"/>
</dbReference>
<name>E1ZN03_CHLVA</name>
<dbReference type="InterPro" id="IPR052587">
    <property type="entry name" value="TELO2-interacting_protein_1"/>
</dbReference>
<dbReference type="AlphaFoldDB" id="E1ZN03"/>
<dbReference type="PANTHER" id="PTHR18460:SF3">
    <property type="entry name" value="TELO2-INTERACTING PROTEIN 1 HOMOLOG"/>
    <property type="match status" value="1"/>
</dbReference>
<reference evidence="3 4" key="1">
    <citation type="journal article" date="2010" name="Plant Cell">
        <title>The Chlorella variabilis NC64A genome reveals adaptation to photosymbiosis, coevolution with viruses, and cryptic sex.</title>
        <authorList>
            <person name="Blanc G."/>
            <person name="Duncan G."/>
            <person name="Agarkova I."/>
            <person name="Borodovsky M."/>
            <person name="Gurnon J."/>
            <person name="Kuo A."/>
            <person name="Lindquist E."/>
            <person name="Lucas S."/>
            <person name="Pangilinan J."/>
            <person name="Polle J."/>
            <person name="Salamov A."/>
            <person name="Terry A."/>
            <person name="Yamada T."/>
            <person name="Dunigan D.D."/>
            <person name="Grigoriev I.V."/>
            <person name="Claverie J.M."/>
            <person name="Van Etten J.L."/>
        </authorList>
    </citation>
    <scope>NUCLEOTIDE SEQUENCE [LARGE SCALE GENOMIC DNA]</scope>
    <source>
        <strain evidence="3 4">NC64A</strain>
    </source>
</reference>
<evidence type="ECO:0000256" key="1">
    <source>
        <dbReference type="SAM" id="MobiDB-lite"/>
    </source>
</evidence>
<feature type="region of interest" description="Disordered" evidence="1">
    <location>
        <begin position="68"/>
        <end position="90"/>
    </location>
</feature>
<dbReference type="InParanoid" id="E1ZN03"/>
<evidence type="ECO:0000259" key="2">
    <source>
        <dbReference type="Pfam" id="PF24173"/>
    </source>
</evidence>
<dbReference type="KEGG" id="cvr:CHLNCDRAFT_58757"/>
<dbReference type="eggNOG" id="KOG4524">
    <property type="taxonomic scope" value="Eukaryota"/>
</dbReference>
<dbReference type="RefSeq" id="XP_005844886.1">
    <property type="nucleotide sequence ID" value="XM_005844824.1"/>
</dbReference>
<dbReference type="Pfam" id="PF24173">
    <property type="entry name" value="TPR_TTI1_N"/>
    <property type="match status" value="1"/>
</dbReference>
<protein>
    <recommendedName>
        <fullName evidence="2">TTI1 N-terminal TPR domain-containing protein</fullName>
    </recommendedName>
</protein>
<dbReference type="STRING" id="554065.E1ZN03"/>
<evidence type="ECO:0000313" key="3">
    <source>
        <dbReference type="EMBL" id="EFN52784.1"/>
    </source>
</evidence>
<feature type="compositionally biased region" description="Low complexity" evidence="1">
    <location>
        <begin position="30"/>
        <end position="41"/>
    </location>
</feature>
<organism evidence="4">
    <name type="scientific">Chlorella variabilis</name>
    <name type="common">Green alga</name>
    <dbReference type="NCBI Taxonomy" id="554065"/>
    <lineage>
        <taxon>Eukaryota</taxon>
        <taxon>Viridiplantae</taxon>
        <taxon>Chlorophyta</taxon>
        <taxon>core chlorophytes</taxon>
        <taxon>Trebouxiophyceae</taxon>
        <taxon>Chlorellales</taxon>
        <taxon>Chlorellaceae</taxon>
        <taxon>Chlorella clade</taxon>
        <taxon>Chlorella</taxon>
    </lineage>
</organism>
<feature type="region of interest" description="Disordered" evidence="1">
    <location>
        <begin position="1"/>
        <end position="41"/>
    </location>
</feature>
<dbReference type="EMBL" id="GL433854">
    <property type="protein sequence ID" value="EFN52784.1"/>
    <property type="molecule type" value="Genomic_DNA"/>
</dbReference>
<feature type="region of interest" description="Disordered" evidence="1">
    <location>
        <begin position="106"/>
        <end position="128"/>
    </location>
</feature>
<gene>
    <name evidence="3" type="ORF">CHLNCDRAFT_58757</name>
</gene>
<dbReference type="Pfam" id="PF21547">
    <property type="entry name" value="TTI1"/>
    <property type="match status" value="1"/>
</dbReference>
<dbReference type="Proteomes" id="UP000008141">
    <property type="component" value="Unassembled WGS sequence"/>
</dbReference>
<keyword evidence="4" id="KW-1185">Reference proteome</keyword>
<dbReference type="GeneID" id="17352176"/>
<feature type="domain" description="TTI1 N-terminal TPR" evidence="2">
    <location>
        <begin position="345"/>
        <end position="507"/>
    </location>
</feature>
<accession>E1ZN03</accession>
<sequence>MADQQQQPFPLGAVIQDQDMGTLPAPVPQPSSASSGARGRAAMADLEEALGLAAAYFGGDATALQWAAAPDSNSPPASPVGMLPADDPYDQHHLARDLSLRGSWHEEQDPLPQLSSGQEEGPLFGLDAEDAGLLGSSLSTGWDAAPAAAPGASQCGMLAAEVAQGMLGLQLDDIDVESQDVLAPGAGPLSLEAALAQGGALVPEFAPPPILSTPTDLLAAETDPVGALEAAIQADKPKFKPSPEWVKMMEAVKDELEDVAQQGKPALLERPALLETLAETLEAGGHGAASAWQVDMEADVRDLGISGAGHDAASDMQAMPAFGLSPQQEQQPRDEDMVGGKDRADAACAEAALGCMLCLLRRCSCQSGESLLGLLRRLANILELTAGLASEEIRHQALLCVYAVAEGMVQRQAPLGVREALLEEPAAPLLGYLLSLTLRIAETEIQSGSSGSGTIRDTALQALQQLLTAVVHPAQLQIATATEAHQAAADALAFFLPGIAVGLCKVCSPAWFAASVVHHPLRLHKLVSAFLEAFAFDASVAGMLLYAAAAPSADSTQVVASAASAAVGSVCWCCGFGGNLRHLVAANADYVVDGCCAQLRQLDVHPRAPQLFQALLQQAGAAPQLLPLLAEPARNAVQGLGILARRHQQQHVLAFLHVLLSVANAAEAVAHQALEEMRQVAQQVVADAVSPLAVAQSLQVAVQSFCVCIHALRGLAAVTEAVELDTNKDWRISVVEAALEFLSDCTCLADVFVSSQN</sequence>